<comment type="caution">
    <text evidence="2">The sequence shown here is derived from an EMBL/GenBank/DDBJ whole genome shotgun (WGS) entry which is preliminary data.</text>
</comment>
<keyword evidence="3" id="KW-1185">Reference proteome</keyword>
<dbReference type="InterPro" id="IPR024408">
    <property type="entry name" value="Muramidase"/>
</dbReference>
<accession>A0A371YWG6</accession>
<reference evidence="2 3" key="1">
    <citation type="submission" date="2018-08" db="EMBL/GenBank/DDBJ databases">
        <title>Komagataeibacter sp. AV 382.</title>
        <authorList>
            <person name="Skraban J."/>
            <person name="Trcek J."/>
        </authorList>
    </citation>
    <scope>NUCLEOTIDE SEQUENCE [LARGE SCALE GENOMIC DNA]</scope>
    <source>
        <strain evidence="2 3">AV 382</strain>
    </source>
</reference>
<protein>
    <submittedName>
        <fullName evidence="2">DUF3380 domain-containing protein</fullName>
    </submittedName>
</protein>
<evidence type="ECO:0000259" key="1">
    <source>
        <dbReference type="Pfam" id="PF11860"/>
    </source>
</evidence>
<dbReference type="Pfam" id="PF11860">
    <property type="entry name" value="Muramidase"/>
    <property type="match status" value="1"/>
</dbReference>
<dbReference type="EMBL" id="QUWV01000192">
    <property type="protein sequence ID" value="RFD18586.1"/>
    <property type="molecule type" value="Genomic_DNA"/>
</dbReference>
<dbReference type="AlphaFoldDB" id="A0A371YWG6"/>
<organism evidence="2 3">
    <name type="scientific">Komagataeibacter melaceti</name>
    <dbReference type="NCBI Taxonomy" id="2766577"/>
    <lineage>
        <taxon>Bacteria</taxon>
        <taxon>Pseudomonadati</taxon>
        <taxon>Pseudomonadota</taxon>
        <taxon>Alphaproteobacteria</taxon>
        <taxon>Acetobacterales</taxon>
        <taxon>Acetobacteraceae</taxon>
        <taxon>Komagataeibacter</taxon>
    </lineage>
</organism>
<feature type="domain" description="N-acetylmuramidase" evidence="1">
    <location>
        <begin position="5"/>
        <end position="37"/>
    </location>
</feature>
<dbReference type="Proteomes" id="UP000262371">
    <property type="component" value="Unassembled WGS sequence"/>
</dbReference>
<sequence length="38" mass="4593">MTAAIWRALINKDWTAFAYIYNVSNYREFHYGSHIKQL</sequence>
<name>A0A371YWG6_9PROT</name>
<dbReference type="RefSeq" id="WP_116704231.1">
    <property type="nucleotide sequence ID" value="NZ_QUWV01000192.1"/>
</dbReference>
<gene>
    <name evidence="2" type="ORF">DY926_15830</name>
</gene>
<evidence type="ECO:0000313" key="2">
    <source>
        <dbReference type="EMBL" id="RFD18586.1"/>
    </source>
</evidence>
<evidence type="ECO:0000313" key="3">
    <source>
        <dbReference type="Proteomes" id="UP000262371"/>
    </source>
</evidence>
<proteinExistence type="predicted"/>